<dbReference type="PRINTS" id="PR00702">
    <property type="entry name" value="ACRIFLAVINRP"/>
</dbReference>
<evidence type="ECO:0000313" key="2">
    <source>
        <dbReference type="EMBL" id="CPR17577.1"/>
    </source>
</evidence>
<feature type="transmembrane region" description="Helical" evidence="1">
    <location>
        <begin position="394"/>
        <end position="413"/>
    </location>
</feature>
<dbReference type="PANTHER" id="PTHR32063:SF33">
    <property type="entry name" value="RND SUPERFAMILY EFFLUX PUMP PERMEASE COMPONENT"/>
    <property type="match status" value="1"/>
</dbReference>
<dbReference type="InterPro" id="IPR001036">
    <property type="entry name" value="Acrflvin-R"/>
</dbReference>
<dbReference type="Gene3D" id="3.30.2090.10">
    <property type="entry name" value="Multidrug efflux transporter AcrB TolC docking domain, DN and DC subdomains"/>
    <property type="match status" value="2"/>
</dbReference>
<dbReference type="RefSeq" id="WP_197540887.1">
    <property type="nucleotide sequence ID" value="NZ_LN829118.1"/>
</dbReference>
<dbReference type="Gene3D" id="3.30.70.1430">
    <property type="entry name" value="Multidrug efflux transporter AcrB pore domain"/>
    <property type="match status" value="2"/>
</dbReference>
<dbReference type="PANTHER" id="PTHR32063">
    <property type="match status" value="1"/>
</dbReference>
<feature type="transmembrane region" description="Helical" evidence="1">
    <location>
        <begin position="932"/>
        <end position="958"/>
    </location>
</feature>
<protein>
    <submittedName>
        <fullName evidence="2">RND transporter, HAE1/HME family, permease protein</fullName>
    </submittedName>
</protein>
<feature type="transmembrane region" description="Helical" evidence="1">
    <location>
        <begin position="472"/>
        <end position="493"/>
    </location>
</feature>
<feature type="transmembrane region" description="Helical" evidence="1">
    <location>
        <begin position="341"/>
        <end position="361"/>
    </location>
</feature>
<feature type="transmembrane region" description="Helical" evidence="1">
    <location>
        <begin position="907"/>
        <end position="926"/>
    </location>
</feature>
<feature type="transmembrane region" description="Helical" evidence="1">
    <location>
        <begin position="367"/>
        <end position="387"/>
    </location>
</feature>
<keyword evidence="3" id="KW-1185">Reference proteome</keyword>
<evidence type="ECO:0000256" key="1">
    <source>
        <dbReference type="SAM" id="Phobius"/>
    </source>
</evidence>
<dbReference type="InterPro" id="IPR027463">
    <property type="entry name" value="AcrB_DN_DC_subdom"/>
</dbReference>
<sequence>MSAHNAPHDRGGMSNTGFIGYFVRHRTAANLLLTLIVVCGVVAGLRIRAQFFPDIAIETATVSIVWRGVGPKEMDDAIVARVEPKLRAIEGVKTAKAVAREGAASFTLEFQPGWDMATAMDEVKAAVDEVRDLPEDAEEPVIKRKRWHDTVTDVVISGDVGIGLLERYAEQLKTRLFQLGITNTEIDGISDPEIRIDVRPEALERYGITLQTVANAIKSETGTQPVGEIHKGAARIRTAAQELTASAVGAVAVRSLPDGTKLRVADIANIIEEGLDREIAMYHQGVPAVVLDISRDANGDAIRMQRQVEAAIAEFQPTLPEGVKVFLAHPRAQQIIDRLDLLIDNGITGLAIVVVLLFLFLNARTAVWVAAGIPVAMAATVGLMYAFGFTFNMISLFALIICLGIVVDDAIIIGEHSDHLARKGLSPAVAATTAAERMLAPVFSAAITTVIAFGVLSLIGGRFGRMLSDMPFTVAVVLLASLMESFLILPAHMRHALMHTGQRSFIDLPSEYVNRGFAWFLERVFRPLMRIVMTLRYPVVAAAVLLLAFSVTALMDRTVTWRFFSSPERPTVRANLAMTEGATRADTRAMIAELDRALKAVNDRYEKEYGTAPVKMALAKLGGNTGRGLKGADTKEPDQLAGYDIELIDPDLRPYSAAQFIADWEAEVRPTPFLETLALRGDRSGPGGDDISVLLAGSDENVLKSAAEALKASLARFPAATGVEDDLAYDKPELVVTLTPKGEALGFTTETVARALRERLDGIEAVTLARGSREIIARVRLSDADTGRDFLHQAFLPIPDGGFAPINEIATITELHGFSSIRRENGLRRVTVSGDLPDDAVAAEEVMRALRDEILPGIAGQFGVEWSMGGLAEQEGEFFTEALTGFLLAMVGVYAVLAWVNGSWTRPATIMLVIPFGLIGAIWGHWLHDVPMSMFSVVGLIGMAGIIINDSIVLVTTVDERATRQDMTSAIVDGTCDRLRAIFLTTATTVGGLAPLAFETSRQALFLKPTVLSLGYGLGFGMLLVLLVTPSMLAIQHDIGMSLKSFRRYAKVRRRARSGARLARVAS</sequence>
<dbReference type="SUPFAM" id="SSF82693">
    <property type="entry name" value="Multidrug efflux transporter AcrB pore domain, PN1, PN2, PC1 and PC2 subdomains"/>
    <property type="match status" value="2"/>
</dbReference>
<feature type="transmembrane region" description="Helical" evidence="1">
    <location>
        <begin position="979"/>
        <end position="998"/>
    </location>
</feature>
<feature type="transmembrane region" description="Helical" evidence="1">
    <location>
        <begin position="878"/>
        <end position="900"/>
    </location>
</feature>
<proteinExistence type="predicted"/>
<dbReference type="KEGG" id="fil:BN1229_v1_1322"/>
<keyword evidence="1" id="KW-0812">Transmembrane</keyword>
<organism evidence="2 3">
    <name type="scientific">Candidatus Filomicrobium marinum</name>
    <dbReference type="NCBI Taxonomy" id="1608628"/>
    <lineage>
        <taxon>Bacteria</taxon>
        <taxon>Pseudomonadati</taxon>
        <taxon>Pseudomonadota</taxon>
        <taxon>Alphaproteobacteria</taxon>
        <taxon>Hyphomicrobiales</taxon>
        <taxon>Hyphomicrobiaceae</taxon>
        <taxon>Filomicrobium</taxon>
    </lineage>
</organism>
<dbReference type="Gene3D" id="3.30.70.1440">
    <property type="entry name" value="Multidrug efflux transporter AcrB pore domain"/>
    <property type="match status" value="1"/>
</dbReference>
<dbReference type="GO" id="GO:0005886">
    <property type="term" value="C:plasma membrane"/>
    <property type="evidence" value="ECO:0007669"/>
    <property type="project" value="TreeGrafter"/>
</dbReference>
<dbReference type="AlphaFoldDB" id="A0A0D6JDW5"/>
<reference evidence="3" key="1">
    <citation type="submission" date="2015-02" db="EMBL/GenBank/DDBJ databases">
        <authorList>
            <person name="Chooi Y.-H."/>
        </authorList>
    </citation>
    <scope>NUCLEOTIDE SEQUENCE [LARGE SCALE GENOMIC DNA]</scope>
    <source>
        <strain evidence="3">strain Y</strain>
    </source>
</reference>
<accession>A0A0D6JDW5</accession>
<name>A0A0D6JDW5_9HYPH</name>
<feature type="transmembrane region" description="Helical" evidence="1">
    <location>
        <begin position="28"/>
        <end position="47"/>
    </location>
</feature>
<gene>
    <name evidence="2" type="ORF">YBN1229_v1_1320</name>
</gene>
<dbReference type="Pfam" id="PF00873">
    <property type="entry name" value="ACR_tran"/>
    <property type="match status" value="1"/>
</dbReference>
<feature type="transmembrane region" description="Helical" evidence="1">
    <location>
        <begin position="438"/>
        <end position="460"/>
    </location>
</feature>
<keyword evidence="1" id="KW-0472">Membrane</keyword>
<dbReference type="Gene3D" id="3.30.70.1320">
    <property type="entry name" value="Multidrug efflux transporter AcrB pore domain like"/>
    <property type="match status" value="1"/>
</dbReference>
<dbReference type="SUPFAM" id="SSF82866">
    <property type="entry name" value="Multidrug efflux transporter AcrB transmembrane domain"/>
    <property type="match status" value="2"/>
</dbReference>
<dbReference type="SUPFAM" id="SSF82714">
    <property type="entry name" value="Multidrug efflux transporter AcrB TolC docking domain, DN and DC subdomains"/>
    <property type="match status" value="1"/>
</dbReference>
<dbReference type="Gene3D" id="1.20.1640.10">
    <property type="entry name" value="Multidrug efflux transporter AcrB transmembrane domain"/>
    <property type="match status" value="2"/>
</dbReference>
<evidence type="ECO:0000313" key="3">
    <source>
        <dbReference type="Proteomes" id="UP000033187"/>
    </source>
</evidence>
<dbReference type="Proteomes" id="UP000033187">
    <property type="component" value="Chromosome 1"/>
</dbReference>
<dbReference type="KEGG" id="fiy:BN1229_v1_1320"/>
<keyword evidence="1" id="KW-1133">Transmembrane helix</keyword>
<dbReference type="GO" id="GO:0042910">
    <property type="term" value="F:xenobiotic transmembrane transporter activity"/>
    <property type="evidence" value="ECO:0007669"/>
    <property type="project" value="TreeGrafter"/>
</dbReference>
<feature type="transmembrane region" description="Helical" evidence="1">
    <location>
        <begin position="1010"/>
        <end position="1035"/>
    </location>
</feature>
<dbReference type="EMBL" id="LN829119">
    <property type="protein sequence ID" value="CPR17577.1"/>
    <property type="molecule type" value="Genomic_DNA"/>
</dbReference>
<feature type="transmembrane region" description="Helical" evidence="1">
    <location>
        <begin position="535"/>
        <end position="555"/>
    </location>
</feature>